<keyword evidence="8" id="KW-0862">Zinc</keyword>
<keyword evidence="10" id="KW-0482">Metalloprotease</keyword>
<comment type="similarity">
    <text evidence="3">Belongs to the peptidase M16 family.</text>
</comment>
<keyword evidence="7" id="KW-0378">Hydrolase</keyword>
<protein>
    <recommendedName>
        <fullName evidence="4">Coenzyme PQQ synthesis protein F</fullName>
    </recommendedName>
    <alternativeName>
        <fullName evidence="12">Pyrroloquinoline quinone biosynthesis protein F</fullName>
    </alternativeName>
</protein>
<dbReference type="InterPro" id="IPR011765">
    <property type="entry name" value="Pept_M16_N"/>
</dbReference>
<keyword evidence="18" id="KW-1185">Reference proteome</keyword>
<dbReference type="InterPro" id="IPR001431">
    <property type="entry name" value="Pept_M16_Zn_BS"/>
</dbReference>
<dbReference type="InterPro" id="IPR011249">
    <property type="entry name" value="Metalloenz_LuxS/M16"/>
</dbReference>
<dbReference type="NCBIfam" id="TIGR02110">
    <property type="entry name" value="PQQ_syn_pqqF"/>
    <property type="match status" value="1"/>
</dbReference>
<evidence type="ECO:0000259" key="13">
    <source>
        <dbReference type="Pfam" id="PF00675"/>
    </source>
</evidence>
<dbReference type="InterPro" id="IPR050626">
    <property type="entry name" value="Peptidase_M16"/>
</dbReference>
<evidence type="ECO:0000259" key="16">
    <source>
        <dbReference type="Pfam" id="PF22456"/>
    </source>
</evidence>
<keyword evidence="9" id="KW-0884">PQQ biosynthesis</keyword>
<dbReference type="GO" id="GO:0004222">
    <property type="term" value="F:metalloendopeptidase activity"/>
    <property type="evidence" value="ECO:0007669"/>
    <property type="project" value="InterPro"/>
</dbReference>
<organism evidence="17 18">
    <name type="scientific">Sodalis ligni</name>
    <dbReference type="NCBI Taxonomy" id="2697027"/>
    <lineage>
        <taxon>Bacteria</taxon>
        <taxon>Pseudomonadati</taxon>
        <taxon>Pseudomonadota</taxon>
        <taxon>Gammaproteobacteria</taxon>
        <taxon>Enterobacterales</taxon>
        <taxon>Bruguierivoracaceae</taxon>
        <taxon>Sodalis</taxon>
    </lineage>
</organism>
<dbReference type="EMBL" id="SJOI01000001">
    <property type="protein sequence ID" value="TCL03285.1"/>
    <property type="molecule type" value="Genomic_DNA"/>
</dbReference>
<dbReference type="Pfam" id="PF22455">
    <property type="entry name" value="PqqF_C_3"/>
    <property type="match status" value="1"/>
</dbReference>
<dbReference type="RefSeq" id="WP_132922170.1">
    <property type="nucleotide sequence ID" value="NZ_SJOI01000001.1"/>
</dbReference>
<dbReference type="Gene3D" id="3.30.830.10">
    <property type="entry name" value="Metalloenzyme, LuxS/M16 peptidase-like"/>
    <property type="match status" value="2"/>
</dbReference>
<comment type="pathway">
    <text evidence="2">Cofactor biosynthesis; pyrroloquinoline quinone biosynthesis.</text>
</comment>
<evidence type="ECO:0000259" key="15">
    <source>
        <dbReference type="Pfam" id="PF22455"/>
    </source>
</evidence>
<dbReference type="AlphaFoldDB" id="A0A4R1N7M1"/>
<evidence type="ECO:0000256" key="11">
    <source>
        <dbReference type="ARBA" id="ARBA00024932"/>
    </source>
</evidence>
<feature type="domain" description="Coenzyme PQQ synthesis protein F C-terminal lobe" evidence="15">
    <location>
        <begin position="514"/>
        <end position="612"/>
    </location>
</feature>
<accession>A0A4R1N7M1</accession>
<dbReference type="InterPro" id="IPR054740">
    <property type="entry name" value="PqqF_N_2"/>
</dbReference>
<dbReference type="GO" id="GO:0008270">
    <property type="term" value="F:zinc ion binding"/>
    <property type="evidence" value="ECO:0007669"/>
    <property type="project" value="InterPro"/>
</dbReference>
<dbReference type="Pfam" id="PF00675">
    <property type="entry name" value="Peptidase_M16"/>
    <property type="match status" value="1"/>
</dbReference>
<dbReference type="OrthoDB" id="9811314at2"/>
<keyword evidence="6" id="KW-0479">Metal-binding</keyword>
<evidence type="ECO:0000256" key="7">
    <source>
        <dbReference type="ARBA" id="ARBA00022801"/>
    </source>
</evidence>
<sequence>MNVNGGRQEEQLRLPNGLRLCLRHEAQATEAAALLRVDAGSDDEPPAWPGLAHLLEHLLFAGSNAYQQQQRLLAWIPAQGGRLNATTRGDRTAFFFAVDPPKLAPGLARLVDMLAAPLFDPAALEQEINVIEAEYRLLMNDADTLCDAAQLYLFEGTPALARFQVGSRAGFGTDLPSLLRGLREFHQNHYHAGSMTLWLQGPQPLAELRALAGSCGVQLPAARTAAPAPGDDMLNTGSGSGGVCPPDPPAAALRLTARGDAMLNAAGPPRLRLSFALNGWRDCDAGWFGVLRVLLNDESDGSLMAWLRECEWCDGARLILSWRGQDAAIAAVEFTLTRDEPAVGAQVERGFLSWLQQLSALSDQQLRHYARLAQRRLNSQTPLDQLRDLAFDAPALHRIAPPAWRRWLSRFRPEGVSRLWITGQVRGDPVRSRGFDLRLAPFILPAVTPARPPTLRFYAGNASPRTPPLPWTPPVSPDALPAESVPLRHIAADEAPVLMLYPAPGSDFTEVQGHILQAALRAQGGNLVHIGGELRIERRQDVWLLQLGADEMTMPVALEAISARLRVLTQAVIRQGRRARQHELRREQGQIPVRRLLSQLPRWLRTADGAGAEQEGGAARGLTEISWQGTLYGGSAGLRQTLSRMLRRFPGAFTAASFPATADAACSSAAAFPPVAALASGDAAARAFRGQPAAARYTLTQDRGDNAMILFCPPPAADVDTRLAWRLLALIYQPLFFQQLRVEQNIGYVASCGFHNTVWHEGVLFALQSPHLNGEELFQRTLSFLRQMEQRLGEMPADRLAERRSTLWRMLAHRDANRFIRAGQECFALDLALTTPQAQARLAHMDQKRLRGWHRVFTDSATYRAGSLLAITVPKAP</sequence>
<evidence type="ECO:0000259" key="14">
    <source>
        <dbReference type="Pfam" id="PF22454"/>
    </source>
</evidence>
<feature type="domain" description="Peptidase M16 N-terminal" evidence="13">
    <location>
        <begin position="22"/>
        <end position="136"/>
    </location>
</feature>
<dbReference type="UniPathway" id="UPA00539"/>
<evidence type="ECO:0000256" key="5">
    <source>
        <dbReference type="ARBA" id="ARBA00022670"/>
    </source>
</evidence>
<evidence type="ECO:0000256" key="3">
    <source>
        <dbReference type="ARBA" id="ARBA00007261"/>
    </source>
</evidence>
<dbReference type="GO" id="GO:0006508">
    <property type="term" value="P:proteolysis"/>
    <property type="evidence" value="ECO:0007669"/>
    <property type="project" value="UniProtKB-KW"/>
</dbReference>
<evidence type="ECO:0000256" key="10">
    <source>
        <dbReference type="ARBA" id="ARBA00023049"/>
    </source>
</evidence>
<dbReference type="Pfam" id="PF22454">
    <property type="entry name" value="PQQ_syn_pqqF_N_2"/>
    <property type="match status" value="1"/>
</dbReference>
<dbReference type="PANTHER" id="PTHR43690:SF18">
    <property type="entry name" value="INSULIN-DEGRADING ENZYME-RELATED"/>
    <property type="match status" value="1"/>
</dbReference>
<keyword evidence="5" id="KW-0645">Protease</keyword>
<proteinExistence type="inferred from homology"/>
<dbReference type="PANTHER" id="PTHR43690">
    <property type="entry name" value="NARDILYSIN"/>
    <property type="match status" value="1"/>
</dbReference>
<gene>
    <name evidence="17" type="ORF">EZJ58_1346</name>
</gene>
<dbReference type="Proteomes" id="UP000294555">
    <property type="component" value="Unassembled WGS sequence"/>
</dbReference>
<evidence type="ECO:0000256" key="8">
    <source>
        <dbReference type="ARBA" id="ARBA00022833"/>
    </source>
</evidence>
<comment type="function">
    <text evidence="11">Required for coenzyme pyrroloquinoline quinone (PQQ) biosynthesis. It is thought that this protein is a protease that cleaves peptides bond in a small peptide (gene pqqA), providing the glutamate and tyrosine residues which are necessary for the synthesis of PQQ.</text>
</comment>
<dbReference type="PROSITE" id="PS00143">
    <property type="entry name" value="INSULINASE"/>
    <property type="match status" value="1"/>
</dbReference>
<evidence type="ECO:0000313" key="17">
    <source>
        <dbReference type="EMBL" id="TCL03285.1"/>
    </source>
</evidence>
<feature type="domain" description="Coenzyme PQQ synthesis protein F-like C-terminal lobe" evidence="16">
    <location>
        <begin position="727"/>
        <end position="819"/>
    </location>
</feature>
<evidence type="ECO:0000256" key="6">
    <source>
        <dbReference type="ARBA" id="ARBA00022723"/>
    </source>
</evidence>
<dbReference type="Pfam" id="PF22456">
    <property type="entry name" value="PqqF-like_C_4"/>
    <property type="match status" value="1"/>
</dbReference>
<feature type="domain" description="Coenzyme PQQ synthesis protein F N-terminal lobe" evidence="14">
    <location>
        <begin position="269"/>
        <end position="418"/>
    </location>
</feature>
<evidence type="ECO:0000256" key="4">
    <source>
        <dbReference type="ARBA" id="ARBA00015088"/>
    </source>
</evidence>
<evidence type="ECO:0000256" key="9">
    <source>
        <dbReference type="ARBA" id="ARBA00022905"/>
    </source>
</evidence>
<evidence type="ECO:0000256" key="1">
    <source>
        <dbReference type="ARBA" id="ARBA00001947"/>
    </source>
</evidence>
<name>A0A4R1N7M1_9GAMM</name>
<dbReference type="GO" id="GO:0018189">
    <property type="term" value="P:pyrroloquinoline quinone biosynthetic process"/>
    <property type="evidence" value="ECO:0007669"/>
    <property type="project" value="UniProtKB-UniPathway"/>
</dbReference>
<dbReference type="InterPro" id="IPR054734">
    <property type="entry name" value="PqqF-like_C_4"/>
</dbReference>
<dbReference type="SUPFAM" id="SSF63411">
    <property type="entry name" value="LuxS/MPP-like metallohydrolase"/>
    <property type="match status" value="3"/>
</dbReference>
<evidence type="ECO:0000256" key="12">
    <source>
        <dbReference type="ARBA" id="ARBA00030977"/>
    </source>
</evidence>
<evidence type="ECO:0000313" key="18">
    <source>
        <dbReference type="Proteomes" id="UP000294555"/>
    </source>
</evidence>
<dbReference type="InterPro" id="IPR011844">
    <property type="entry name" value="PQQ_synth_PqqF"/>
</dbReference>
<reference evidence="17 18" key="1">
    <citation type="submission" date="2019-02" db="EMBL/GenBank/DDBJ databases">
        <title>Investigation of anaerobic lignin degradation for improved lignocellulosic biofuels.</title>
        <authorList>
            <person name="Deangelis K."/>
        </authorList>
    </citation>
    <scope>NUCLEOTIDE SEQUENCE [LARGE SCALE GENOMIC DNA]</scope>
    <source>
        <strain evidence="17 18">159R</strain>
    </source>
</reference>
<evidence type="ECO:0000256" key="2">
    <source>
        <dbReference type="ARBA" id="ARBA00004886"/>
    </source>
</evidence>
<comment type="cofactor">
    <cofactor evidence="1">
        <name>Zn(2+)</name>
        <dbReference type="ChEBI" id="CHEBI:29105"/>
    </cofactor>
</comment>
<comment type="caution">
    <text evidence="17">The sequence shown here is derived from an EMBL/GenBank/DDBJ whole genome shotgun (WGS) entry which is preliminary data.</text>
</comment>
<dbReference type="InterPro" id="IPR054733">
    <property type="entry name" value="PqqF_C_3"/>
</dbReference>